<comment type="caution">
    <text evidence="1">The sequence shown here is derived from an EMBL/GenBank/DDBJ whole genome shotgun (WGS) entry which is preliminary data.</text>
</comment>
<reference evidence="1" key="1">
    <citation type="submission" date="2022-08" db="EMBL/GenBank/DDBJ databases">
        <title>Genome Sequence of Lecanicillium fungicola.</title>
        <authorList>
            <person name="Buettner E."/>
        </authorList>
    </citation>
    <scope>NUCLEOTIDE SEQUENCE</scope>
    <source>
        <strain evidence="1">Babe33</strain>
    </source>
</reference>
<sequence length="191" mass="21099">MPLFSKYSTGKFREGKWYCGCDEEAKWATSSAETSKGERCLFPYDTPRDGDCGFFLTEKDEPKARLQKSQDVPTSAPRTPAARRAVDAIPTPTTGSGSRVGLFSGGSMKSYTSRINDSPSARRRRANTADDDDLASRVIDLLRDDEIAIKPITESAIRHIIGEEISSLESKLQNSEKSLKFALEKLENAPK</sequence>
<dbReference type="Proteomes" id="UP001143910">
    <property type="component" value="Unassembled WGS sequence"/>
</dbReference>
<keyword evidence="2" id="KW-1185">Reference proteome</keyword>
<organism evidence="1 2">
    <name type="scientific">Zarea fungicola</name>
    <dbReference type="NCBI Taxonomy" id="93591"/>
    <lineage>
        <taxon>Eukaryota</taxon>
        <taxon>Fungi</taxon>
        <taxon>Dikarya</taxon>
        <taxon>Ascomycota</taxon>
        <taxon>Pezizomycotina</taxon>
        <taxon>Sordariomycetes</taxon>
        <taxon>Hypocreomycetidae</taxon>
        <taxon>Hypocreales</taxon>
        <taxon>Cordycipitaceae</taxon>
        <taxon>Zarea</taxon>
    </lineage>
</organism>
<gene>
    <name evidence="1" type="ORF">NQ176_g1818</name>
</gene>
<evidence type="ECO:0000313" key="2">
    <source>
        <dbReference type="Proteomes" id="UP001143910"/>
    </source>
</evidence>
<dbReference type="EMBL" id="JANJQO010000112">
    <property type="protein sequence ID" value="KAJ2981775.1"/>
    <property type="molecule type" value="Genomic_DNA"/>
</dbReference>
<protein>
    <submittedName>
        <fullName evidence="1">Uncharacterized protein</fullName>
    </submittedName>
</protein>
<evidence type="ECO:0000313" key="1">
    <source>
        <dbReference type="EMBL" id="KAJ2981775.1"/>
    </source>
</evidence>
<proteinExistence type="predicted"/>
<name>A0ACC1NS62_9HYPO</name>
<accession>A0ACC1NS62</accession>